<feature type="binding site" evidence="9">
    <location>
        <position position="45"/>
    </location>
    <ligand>
        <name>S-adenosyl-L-methionine</name>
        <dbReference type="ChEBI" id="CHEBI:59789"/>
    </ligand>
</feature>
<dbReference type="PROSITE" id="PS51585">
    <property type="entry name" value="SAM_MT_TPMT"/>
    <property type="match status" value="1"/>
</dbReference>
<dbReference type="InterPro" id="IPR008854">
    <property type="entry name" value="TPMT"/>
</dbReference>
<dbReference type="PIRSF" id="PIRSF023956">
    <property type="entry name" value="Thiopurine_S-methyltransferase"/>
    <property type="match status" value="1"/>
</dbReference>
<name>A0ABX0LM89_9BURK</name>
<sequence>MDRDFWHRKWASNEIGFHEGAANPLMVAHVGRLELAPGSRVFVPLCGKSLDVHWLLAQGYRVAGVELSQLAVDQLFADLGVTPEVSVAAELLHYRAPHIDIFVGDLFALSASMLGEVDAVYDRAALVALPEAMRARYVVHVGALAARAPQLLICYQYDQALMAGPPFSVGNDEVRQRYGHAYAVTLLDKAEVAGGFKGRFAACEAVWLLT</sequence>
<evidence type="ECO:0000313" key="11">
    <source>
        <dbReference type="Proteomes" id="UP000785613"/>
    </source>
</evidence>
<dbReference type="SUPFAM" id="SSF53335">
    <property type="entry name" value="S-adenosyl-L-methionine-dependent methyltransferases"/>
    <property type="match status" value="1"/>
</dbReference>
<dbReference type="GO" id="GO:0032259">
    <property type="term" value="P:methylation"/>
    <property type="evidence" value="ECO:0007669"/>
    <property type="project" value="UniProtKB-KW"/>
</dbReference>
<dbReference type="PANTHER" id="PTHR10259:SF11">
    <property type="entry name" value="THIOPURINE S-METHYLTRANSFERASE"/>
    <property type="match status" value="1"/>
</dbReference>
<accession>A0ABX0LM89</accession>
<feature type="binding site" evidence="9">
    <location>
        <position position="10"/>
    </location>
    <ligand>
        <name>S-adenosyl-L-methionine</name>
        <dbReference type="ChEBI" id="CHEBI:59789"/>
    </ligand>
</feature>
<dbReference type="NCBIfam" id="TIGR03840">
    <property type="entry name" value="TMPT_Se_Te"/>
    <property type="match status" value="1"/>
</dbReference>
<dbReference type="PANTHER" id="PTHR10259">
    <property type="entry name" value="THIOPURINE S-METHYLTRANSFERASE"/>
    <property type="match status" value="1"/>
</dbReference>
<evidence type="ECO:0000256" key="3">
    <source>
        <dbReference type="ARBA" id="ARBA00008145"/>
    </source>
</evidence>
<evidence type="ECO:0000256" key="2">
    <source>
        <dbReference type="ARBA" id="ARBA00004496"/>
    </source>
</evidence>
<feature type="binding site" evidence="9">
    <location>
        <position position="123"/>
    </location>
    <ligand>
        <name>S-adenosyl-L-methionine</name>
        <dbReference type="ChEBI" id="CHEBI:59789"/>
    </ligand>
</feature>
<evidence type="ECO:0000256" key="9">
    <source>
        <dbReference type="HAMAP-Rule" id="MF_00812"/>
    </source>
</evidence>
<dbReference type="InterPro" id="IPR025835">
    <property type="entry name" value="Thiopurine_S-MeTrfase"/>
</dbReference>
<dbReference type="Pfam" id="PF05724">
    <property type="entry name" value="TPMT"/>
    <property type="match status" value="1"/>
</dbReference>
<protein>
    <recommendedName>
        <fullName evidence="4 9">Thiopurine S-methyltransferase</fullName>
        <ecNumber evidence="4 9">2.1.1.67</ecNumber>
    </recommendedName>
    <alternativeName>
        <fullName evidence="9">Thiopurine methyltransferase</fullName>
    </alternativeName>
</protein>
<keyword evidence="7 9" id="KW-0808">Transferase</keyword>
<evidence type="ECO:0000256" key="8">
    <source>
        <dbReference type="ARBA" id="ARBA00022691"/>
    </source>
</evidence>
<dbReference type="EMBL" id="VUYU01000014">
    <property type="protein sequence ID" value="NHZ35968.1"/>
    <property type="molecule type" value="Genomic_DNA"/>
</dbReference>
<dbReference type="GO" id="GO:0008119">
    <property type="term" value="F:thiopurine S-methyltransferase activity"/>
    <property type="evidence" value="ECO:0007669"/>
    <property type="project" value="UniProtKB-EC"/>
</dbReference>
<evidence type="ECO:0000256" key="4">
    <source>
        <dbReference type="ARBA" id="ARBA00011905"/>
    </source>
</evidence>
<keyword evidence="11" id="KW-1185">Reference proteome</keyword>
<keyword evidence="5 9" id="KW-0963">Cytoplasm</keyword>
<evidence type="ECO:0000313" key="10">
    <source>
        <dbReference type="EMBL" id="NHZ35968.1"/>
    </source>
</evidence>
<dbReference type="Gene3D" id="3.40.50.150">
    <property type="entry name" value="Vaccinia Virus protein VP39"/>
    <property type="match status" value="1"/>
</dbReference>
<comment type="subcellular location">
    <subcellularLocation>
        <location evidence="2 9">Cytoplasm</location>
    </subcellularLocation>
</comment>
<proteinExistence type="inferred from homology"/>
<dbReference type="Proteomes" id="UP000785613">
    <property type="component" value="Unassembled WGS sequence"/>
</dbReference>
<evidence type="ECO:0000256" key="1">
    <source>
        <dbReference type="ARBA" id="ARBA00000903"/>
    </source>
</evidence>
<dbReference type="EC" id="2.1.1.67" evidence="4 9"/>
<organism evidence="10 11">
    <name type="scientific">Massilia rubra</name>
    <dbReference type="NCBI Taxonomy" id="2607910"/>
    <lineage>
        <taxon>Bacteria</taxon>
        <taxon>Pseudomonadati</taxon>
        <taxon>Pseudomonadota</taxon>
        <taxon>Betaproteobacteria</taxon>
        <taxon>Burkholderiales</taxon>
        <taxon>Oxalobacteraceae</taxon>
        <taxon>Telluria group</taxon>
        <taxon>Massilia</taxon>
    </lineage>
</organism>
<dbReference type="InterPro" id="IPR029063">
    <property type="entry name" value="SAM-dependent_MTases_sf"/>
</dbReference>
<dbReference type="HAMAP" id="MF_00812">
    <property type="entry name" value="Thiopur_methtran"/>
    <property type="match status" value="1"/>
</dbReference>
<comment type="caution">
    <text evidence="10">The sequence shown here is derived from an EMBL/GenBank/DDBJ whole genome shotgun (WGS) entry which is preliminary data.</text>
</comment>
<evidence type="ECO:0000256" key="7">
    <source>
        <dbReference type="ARBA" id="ARBA00022679"/>
    </source>
</evidence>
<dbReference type="InterPro" id="IPR022474">
    <property type="entry name" value="Thiopur_S-MeTfrase_Se/Te_detox"/>
</dbReference>
<keyword evidence="8 9" id="KW-0949">S-adenosyl-L-methionine</keyword>
<dbReference type="RefSeq" id="WP_167227638.1">
    <property type="nucleotide sequence ID" value="NZ_VUYU01000014.1"/>
</dbReference>
<comment type="catalytic activity">
    <reaction evidence="1 9">
        <text>S-adenosyl-L-methionine + a thiopurine = S-adenosyl-L-homocysteine + a thiopurine S-methylether.</text>
        <dbReference type="EC" id="2.1.1.67"/>
    </reaction>
</comment>
<evidence type="ECO:0000256" key="5">
    <source>
        <dbReference type="ARBA" id="ARBA00022490"/>
    </source>
</evidence>
<feature type="binding site" evidence="9">
    <location>
        <position position="66"/>
    </location>
    <ligand>
        <name>S-adenosyl-L-methionine</name>
        <dbReference type="ChEBI" id="CHEBI:59789"/>
    </ligand>
</feature>
<keyword evidence="6 9" id="KW-0489">Methyltransferase</keyword>
<evidence type="ECO:0000256" key="6">
    <source>
        <dbReference type="ARBA" id="ARBA00022603"/>
    </source>
</evidence>
<reference evidence="10 11" key="1">
    <citation type="submission" date="2019-09" db="EMBL/GenBank/DDBJ databases">
        <title>Taxonomy of Antarctic Massilia spp.: description of Massilia rubra sp. nov., Massilia aquatica sp. nov., Massilia mucilaginosa sp. nov., Massilia frigida sp. nov. isolated from streams, lakes and regoliths.</title>
        <authorList>
            <person name="Holochova P."/>
            <person name="Sedlacek I."/>
            <person name="Kralova S."/>
            <person name="Maslanova I."/>
            <person name="Busse H.-J."/>
            <person name="Stankova E."/>
            <person name="Vrbovska V."/>
            <person name="Kovarovic V."/>
            <person name="Bartak M."/>
            <person name="Svec P."/>
            <person name="Pantucek R."/>
        </authorList>
    </citation>
    <scope>NUCLEOTIDE SEQUENCE [LARGE SCALE GENOMIC DNA]</scope>
    <source>
        <strain evidence="10 11">CCM 8692</strain>
    </source>
</reference>
<gene>
    <name evidence="10" type="primary">tmpT</name>
    <name evidence="9" type="synonym">tpm</name>
    <name evidence="10" type="ORF">F0185_20585</name>
</gene>
<comment type="similarity">
    <text evidence="3 9">Belongs to the class I-like SAM-binding methyltransferase superfamily. TPMT family.</text>
</comment>
<dbReference type="NCBIfam" id="NF009732">
    <property type="entry name" value="PRK13255.1"/>
    <property type="match status" value="1"/>
</dbReference>